<feature type="transmembrane region" description="Helical" evidence="1">
    <location>
        <begin position="135"/>
        <end position="155"/>
    </location>
</feature>
<comment type="caution">
    <text evidence="2">The sequence shown here is derived from an EMBL/GenBank/DDBJ whole genome shotgun (WGS) entry which is preliminary data.</text>
</comment>
<accession>A0A2V2YQJ1</accession>
<evidence type="ECO:0000256" key="1">
    <source>
        <dbReference type="SAM" id="Phobius"/>
    </source>
</evidence>
<organism evidence="2 3">
    <name type="scientific">Paenibacillus cellulosilyticus</name>
    <dbReference type="NCBI Taxonomy" id="375489"/>
    <lineage>
        <taxon>Bacteria</taxon>
        <taxon>Bacillati</taxon>
        <taxon>Bacillota</taxon>
        <taxon>Bacilli</taxon>
        <taxon>Bacillales</taxon>
        <taxon>Paenibacillaceae</taxon>
        <taxon>Paenibacillus</taxon>
    </lineage>
</organism>
<dbReference type="EMBL" id="QGTQ01000023">
    <property type="protein sequence ID" value="PWV95925.1"/>
    <property type="molecule type" value="Genomic_DNA"/>
</dbReference>
<gene>
    <name evidence="2" type="ORF">DFQ01_1231</name>
</gene>
<reference evidence="2 3" key="1">
    <citation type="submission" date="2018-05" db="EMBL/GenBank/DDBJ databases">
        <title>Genomic Encyclopedia of Type Strains, Phase III (KMG-III): the genomes of soil and plant-associated and newly described type strains.</title>
        <authorList>
            <person name="Whitman W."/>
        </authorList>
    </citation>
    <scope>NUCLEOTIDE SEQUENCE [LARGE SCALE GENOMIC DNA]</scope>
    <source>
        <strain evidence="2 3">CECT 5696</strain>
    </source>
</reference>
<evidence type="ECO:0000313" key="2">
    <source>
        <dbReference type="EMBL" id="PWV95925.1"/>
    </source>
</evidence>
<proteinExistence type="predicted"/>
<dbReference type="RefSeq" id="WP_110046087.1">
    <property type="nucleotide sequence ID" value="NZ_CP054613.1"/>
</dbReference>
<evidence type="ECO:0000313" key="3">
    <source>
        <dbReference type="Proteomes" id="UP000246635"/>
    </source>
</evidence>
<dbReference type="Proteomes" id="UP000246635">
    <property type="component" value="Unassembled WGS sequence"/>
</dbReference>
<keyword evidence="1" id="KW-0812">Transmembrane</keyword>
<sequence>MRQTLQEQRNATVYQYRLVNKIEIYPKLLSAYKIVPFVCIAIEIILFGWNGFLYGLIGLPVMSLLRFILNRLTLLRVDNYQRQRWGWNITLPFMGYSPVSEVKFGLYRKTELTMFWIGLCMIGALFPWIKQSGFFGLLLWHLWLAIPGLIICLRLRKQHYDGIVKLEAENISYYHR</sequence>
<keyword evidence="1" id="KW-1133">Transmembrane helix</keyword>
<dbReference type="OrthoDB" id="2678045at2"/>
<feature type="transmembrane region" description="Helical" evidence="1">
    <location>
        <begin position="24"/>
        <end position="46"/>
    </location>
</feature>
<keyword evidence="1" id="KW-0472">Membrane</keyword>
<feature type="transmembrane region" description="Helical" evidence="1">
    <location>
        <begin position="112"/>
        <end position="129"/>
    </location>
</feature>
<name>A0A2V2YQJ1_9BACL</name>
<dbReference type="AlphaFoldDB" id="A0A2V2YQJ1"/>
<keyword evidence="3" id="KW-1185">Reference proteome</keyword>
<protein>
    <submittedName>
        <fullName evidence="2">Uncharacterized protein</fullName>
    </submittedName>
</protein>
<feature type="transmembrane region" description="Helical" evidence="1">
    <location>
        <begin position="52"/>
        <end position="69"/>
    </location>
</feature>